<sequence length="374" mass="42981">MTQGKLLEFLEDIGISISAGYLSNLLIKNQVDFESEKTEVYVSGLESSHWQHFDQTGARVGGVNYTTNVVCNPLYTIYLTTAKKDRLSVVKVLQNATELELILNQLTDNLLETFQIPTKWKNALKLLPQETVLSEAEFNSLLDTYLPKLGSQHRTRIIEAAAIAFYHQQTDWPVVQTLVCDDAPQFKLLTDNITLCWVHEGRHYKKLTPYVACHQKALDKFLDDFWDYYRDLLAYKDAPSQKTAEKLRSEFWKLFDTQSGYQQLDERKRLTLLKISELLLVLEHPDLPLHNNPAELAARTMVQRRNISYATQTLEGTQAWDTFMSLVATTRKLGISFFEYVRDRISQLGNIPSLATIIREQSSLHSFGYSLMSQ</sequence>
<comment type="caution">
    <text evidence="2">The sequence shown here is derived from an EMBL/GenBank/DDBJ whole genome shotgun (WGS) entry which is preliminary data.</text>
</comment>
<name>A0A927A276_9NOST</name>
<gene>
    <name evidence="2" type="ORF">H6G06_26835</name>
</gene>
<dbReference type="AlphaFoldDB" id="A0A927A276"/>
<feature type="domain" description="Transposase IS66 central" evidence="1">
    <location>
        <begin position="178"/>
        <end position="318"/>
    </location>
</feature>
<dbReference type="Proteomes" id="UP000662185">
    <property type="component" value="Unassembled WGS sequence"/>
</dbReference>
<organism evidence="2 3">
    <name type="scientific">Anabaena sphaerica FACHB-251</name>
    <dbReference type="NCBI Taxonomy" id="2692883"/>
    <lineage>
        <taxon>Bacteria</taxon>
        <taxon>Bacillati</taxon>
        <taxon>Cyanobacteriota</taxon>
        <taxon>Cyanophyceae</taxon>
        <taxon>Nostocales</taxon>
        <taxon>Nostocaceae</taxon>
        <taxon>Anabaena</taxon>
    </lineage>
</organism>
<evidence type="ECO:0000259" key="1">
    <source>
        <dbReference type="Pfam" id="PF03050"/>
    </source>
</evidence>
<dbReference type="EMBL" id="JACJQU010000041">
    <property type="protein sequence ID" value="MBD2296992.1"/>
    <property type="molecule type" value="Genomic_DNA"/>
</dbReference>
<evidence type="ECO:0000313" key="2">
    <source>
        <dbReference type="EMBL" id="MBD2296992.1"/>
    </source>
</evidence>
<dbReference type="Pfam" id="PF03050">
    <property type="entry name" value="DDE_Tnp_IS66"/>
    <property type="match status" value="1"/>
</dbReference>
<dbReference type="InterPro" id="IPR052344">
    <property type="entry name" value="Transposase-related"/>
</dbReference>
<protein>
    <submittedName>
        <fullName evidence="2">Transposase</fullName>
    </submittedName>
</protein>
<keyword evidence="3" id="KW-1185">Reference proteome</keyword>
<accession>A0A927A276</accession>
<proteinExistence type="predicted"/>
<reference evidence="3" key="1">
    <citation type="journal article" date="2020" name="ISME J.">
        <title>Comparative genomics reveals insights into cyanobacterial evolution and habitat adaptation.</title>
        <authorList>
            <person name="Chen M.Y."/>
            <person name="Teng W.K."/>
            <person name="Zhao L."/>
            <person name="Hu C.X."/>
            <person name="Zhou Y.K."/>
            <person name="Han B.P."/>
            <person name="Song L.R."/>
            <person name="Shu W.S."/>
        </authorList>
    </citation>
    <scope>NUCLEOTIDE SEQUENCE [LARGE SCALE GENOMIC DNA]</scope>
    <source>
        <strain evidence="3">FACHB-251</strain>
    </source>
</reference>
<dbReference type="PANTHER" id="PTHR33678">
    <property type="entry name" value="BLL1576 PROTEIN"/>
    <property type="match status" value="1"/>
</dbReference>
<evidence type="ECO:0000313" key="3">
    <source>
        <dbReference type="Proteomes" id="UP000662185"/>
    </source>
</evidence>
<dbReference type="InterPro" id="IPR004291">
    <property type="entry name" value="Transposase_IS66_central"/>
</dbReference>